<evidence type="ECO:0000313" key="1">
    <source>
        <dbReference type="EMBL" id="OAD66702.1"/>
    </source>
</evidence>
<protein>
    <submittedName>
        <fullName evidence="1">Uncharacterized protein</fullName>
    </submittedName>
</protein>
<dbReference type="RefSeq" id="XP_018284742.1">
    <property type="nucleotide sequence ID" value="XM_018437389.1"/>
</dbReference>
<sequence length="152" mass="17523">MIGSTTSKRQIEWAIETRSEKQQKVKASQVMEQVEYDILYAEGNNISVGTTIKKPLNFSMKIVSELTWLTLQALVKNYGSLMKLGLKLYLCLELLSMLPDLTNRWLIISKSDLSRIVWRPIFELLLPPNQQNQQNLIIEIEDTVGLMSQEHK</sequence>
<dbReference type="EMBL" id="KV441001">
    <property type="protein sequence ID" value="OAD66702.1"/>
    <property type="molecule type" value="Genomic_DNA"/>
</dbReference>
<dbReference type="AlphaFoldDB" id="A0A162T773"/>
<name>A0A162T773_PHYB8</name>
<dbReference type="InParanoid" id="A0A162T773"/>
<evidence type="ECO:0000313" key="2">
    <source>
        <dbReference type="Proteomes" id="UP000077315"/>
    </source>
</evidence>
<proteinExistence type="predicted"/>
<dbReference type="GeneID" id="28998295"/>
<accession>A0A162T773</accession>
<dbReference type="VEuPathDB" id="FungiDB:PHYBLDRAFT_174996"/>
<organism evidence="1 2">
    <name type="scientific">Phycomyces blakesleeanus (strain ATCC 8743b / DSM 1359 / FGSC 10004 / NBRC 33097 / NRRL 1555)</name>
    <dbReference type="NCBI Taxonomy" id="763407"/>
    <lineage>
        <taxon>Eukaryota</taxon>
        <taxon>Fungi</taxon>
        <taxon>Fungi incertae sedis</taxon>
        <taxon>Mucoromycota</taxon>
        <taxon>Mucoromycotina</taxon>
        <taxon>Mucoromycetes</taxon>
        <taxon>Mucorales</taxon>
        <taxon>Phycomycetaceae</taxon>
        <taxon>Phycomyces</taxon>
    </lineage>
</organism>
<dbReference type="Proteomes" id="UP000077315">
    <property type="component" value="Unassembled WGS sequence"/>
</dbReference>
<gene>
    <name evidence="1" type="ORF">PHYBLDRAFT_174996</name>
</gene>
<keyword evidence="2" id="KW-1185">Reference proteome</keyword>
<reference evidence="2" key="1">
    <citation type="submission" date="2015-06" db="EMBL/GenBank/DDBJ databases">
        <title>Expansion of signal transduction pathways in fungi by whole-genome duplication.</title>
        <authorList>
            <consortium name="DOE Joint Genome Institute"/>
            <person name="Corrochano L.M."/>
            <person name="Kuo A."/>
            <person name="Marcet-Houben M."/>
            <person name="Polaino S."/>
            <person name="Salamov A."/>
            <person name="Villalobos J.M."/>
            <person name="Alvarez M.I."/>
            <person name="Avalos J."/>
            <person name="Benito E.P."/>
            <person name="Benoit I."/>
            <person name="Burger G."/>
            <person name="Camino L.P."/>
            <person name="Canovas D."/>
            <person name="Cerda-Olmedo E."/>
            <person name="Cheng J.-F."/>
            <person name="Dominguez A."/>
            <person name="Elias M."/>
            <person name="Eslava A.P."/>
            <person name="Glaser F."/>
            <person name="Grimwood J."/>
            <person name="Gutierrez G."/>
            <person name="Heitman J."/>
            <person name="Henrissat B."/>
            <person name="Iturriaga E.A."/>
            <person name="Lang B.F."/>
            <person name="Lavin J.L."/>
            <person name="Lee S."/>
            <person name="Li W."/>
            <person name="Lindquist E."/>
            <person name="Lopez-Garcia S."/>
            <person name="Luque E.M."/>
            <person name="Marcos A.T."/>
            <person name="Martin J."/>
            <person name="McCluskey K."/>
            <person name="Medina H.R."/>
            <person name="Miralles-Duran A."/>
            <person name="Miyazaki A."/>
            <person name="Munoz-Torres E."/>
            <person name="Oguiza J.A."/>
            <person name="Ohm R."/>
            <person name="Olmedo M."/>
            <person name="Orejas M."/>
            <person name="Ortiz-Castellanos L."/>
            <person name="Pisabarro A.G."/>
            <person name="Rodriguez-Romero J."/>
            <person name="Ruiz-Herrera J."/>
            <person name="Ruiz-Vazquez R."/>
            <person name="Sanz C."/>
            <person name="Schackwitz W."/>
            <person name="Schmutz J."/>
            <person name="Shahriari M."/>
            <person name="Shelest E."/>
            <person name="Silva-Franco F."/>
            <person name="Soanes D."/>
            <person name="Syed K."/>
            <person name="Tagua V.G."/>
            <person name="Talbot N.J."/>
            <person name="Thon M."/>
            <person name="De vries R.P."/>
            <person name="Wiebenga A."/>
            <person name="Yadav J.S."/>
            <person name="Braun E.L."/>
            <person name="Baker S."/>
            <person name="Garre V."/>
            <person name="Horwitz B."/>
            <person name="Torres-Martinez S."/>
            <person name="Idnurm A."/>
            <person name="Herrera-Estrella A."/>
            <person name="Gabaldon T."/>
            <person name="Grigoriev I.V."/>
        </authorList>
    </citation>
    <scope>NUCLEOTIDE SEQUENCE [LARGE SCALE GENOMIC DNA]</scope>
    <source>
        <strain evidence="2">NRRL 1555(-)</strain>
    </source>
</reference>